<dbReference type="EMBL" id="JAHRIP010069797">
    <property type="protein sequence ID" value="MEQ2308768.1"/>
    <property type="molecule type" value="Genomic_DNA"/>
</dbReference>
<evidence type="ECO:0000313" key="2">
    <source>
        <dbReference type="Proteomes" id="UP001469553"/>
    </source>
</evidence>
<gene>
    <name evidence="1" type="ORF">AMECASPLE_031634</name>
</gene>
<keyword evidence="2" id="KW-1185">Reference proteome</keyword>
<sequence>MSWVRFPAGGLSAWSLHVLPVHAWVLAGYSGFLPQSKIVTVRLIGLPKLPLGVNECVHLFVLYVSVLSCNGLAICPGCILPLACRLLEIGTSSPVTHYGVRSIENE</sequence>
<dbReference type="Proteomes" id="UP001469553">
    <property type="component" value="Unassembled WGS sequence"/>
</dbReference>
<name>A0ABV0ZR72_9TELE</name>
<evidence type="ECO:0008006" key="3">
    <source>
        <dbReference type="Google" id="ProtNLM"/>
    </source>
</evidence>
<comment type="caution">
    <text evidence="1">The sequence shown here is derived from an EMBL/GenBank/DDBJ whole genome shotgun (WGS) entry which is preliminary data.</text>
</comment>
<evidence type="ECO:0000313" key="1">
    <source>
        <dbReference type="EMBL" id="MEQ2308768.1"/>
    </source>
</evidence>
<protein>
    <recommendedName>
        <fullName evidence="3">Secreted protein</fullName>
    </recommendedName>
</protein>
<reference evidence="1 2" key="1">
    <citation type="submission" date="2021-06" db="EMBL/GenBank/DDBJ databases">
        <authorList>
            <person name="Palmer J.M."/>
        </authorList>
    </citation>
    <scope>NUCLEOTIDE SEQUENCE [LARGE SCALE GENOMIC DNA]</scope>
    <source>
        <strain evidence="1 2">AS_MEX2019</strain>
        <tissue evidence="1">Muscle</tissue>
    </source>
</reference>
<accession>A0ABV0ZR72</accession>
<proteinExistence type="predicted"/>
<organism evidence="1 2">
    <name type="scientific">Ameca splendens</name>
    <dbReference type="NCBI Taxonomy" id="208324"/>
    <lineage>
        <taxon>Eukaryota</taxon>
        <taxon>Metazoa</taxon>
        <taxon>Chordata</taxon>
        <taxon>Craniata</taxon>
        <taxon>Vertebrata</taxon>
        <taxon>Euteleostomi</taxon>
        <taxon>Actinopterygii</taxon>
        <taxon>Neopterygii</taxon>
        <taxon>Teleostei</taxon>
        <taxon>Neoteleostei</taxon>
        <taxon>Acanthomorphata</taxon>
        <taxon>Ovalentaria</taxon>
        <taxon>Atherinomorphae</taxon>
        <taxon>Cyprinodontiformes</taxon>
        <taxon>Goodeidae</taxon>
        <taxon>Ameca</taxon>
    </lineage>
</organism>